<evidence type="ECO:0000259" key="1">
    <source>
        <dbReference type="PROSITE" id="PS50181"/>
    </source>
</evidence>
<keyword evidence="3" id="KW-1185">Reference proteome</keyword>
<dbReference type="CDD" id="cd09917">
    <property type="entry name" value="F-box_SF"/>
    <property type="match status" value="1"/>
</dbReference>
<dbReference type="Pfam" id="PF12937">
    <property type="entry name" value="F-box-like"/>
    <property type="match status" value="1"/>
</dbReference>
<dbReference type="InterPro" id="IPR001810">
    <property type="entry name" value="F-box_dom"/>
</dbReference>
<proteinExistence type="predicted"/>
<dbReference type="SUPFAM" id="SSF81383">
    <property type="entry name" value="F-box domain"/>
    <property type="match status" value="1"/>
</dbReference>
<dbReference type="EMBL" id="KV454291">
    <property type="protein sequence ID" value="ODQ75191.1"/>
    <property type="molecule type" value="Genomic_DNA"/>
</dbReference>
<organism evidence="2 3">
    <name type="scientific">Lipomyces starkeyi NRRL Y-11557</name>
    <dbReference type="NCBI Taxonomy" id="675824"/>
    <lineage>
        <taxon>Eukaryota</taxon>
        <taxon>Fungi</taxon>
        <taxon>Dikarya</taxon>
        <taxon>Ascomycota</taxon>
        <taxon>Saccharomycotina</taxon>
        <taxon>Lipomycetes</taxon>
        <taxon>Lipomycetales</taxon>
        <taxon>Lipomycetaceae</taxon>
        <taxon>Lipomyces</taxon>
    </lineage>
</organism>
<dbReference type="STRING" id="675824.A0A1E3QBZ3"/>
<feature type="domain" description="F-box" evidence="1">
    <location>
        <begin position="64"/>
        <end position="113"/>
    </location>
</feature>
<dbReference type="InterPro" id="IPR036322">
    <property type="entry name" value="WD40_repeat_dom_sf"/>
</dbReference>
<reference evidence="2 3" key="1">
    <citation type="journal article" date="2016" name="Proc. Natl. Acad. Sci. U.S.A.">
        <title>Comparative genomics of biotechnologically important yeasts.</title>
        <authorList>
            <person name="Riley R."/>
            <person name="Haridas S."/>
            <person name="Wolfe K.H."/>
            <person name="Lopes M.R."/>
            <person name="Hittinger C.T."/>
            <person name="Goeker M."/>
            <person name="Salamov A.A."/>
            <person name="Wisecaver J.H."/>
            <person name="Long T.M."/>
            <person name="Calvey C.H."/>
            <person name="Aerts A.L."/>
            <person name="Barry K.W."/>
            <person name="Choi C."/>
            <person name="Clum A."/>
            <person name="Coughlan A.Y."/>
            <person name="Deshpande S."/>
            <person name="Douglass A.P."/>
            <person name="Hanson S.J."/>
            <person name="Klenk H.-P."/>
            <person name="LaButti K.M."/>
            <person name="Lapidus A."/>
            <person name="Lindquist E.A."/>
            <person name="Lipzen A.M."/>
            <person name="Meier-Kolthoff J.P."/>
            <person name="Ohm R.A."/>
            <person name="Otillar R.P."/>
            <person name="Pangilinan J.L."/>
            <person name="Peng Y."/>
            <person name="Rokas A."/>
            <person name="Rosa C.A."/>
            <person name="Scheuner C."/>
            <person name="Sibirny A.A."/>
            <person name="Slot J.C."/>
            <person name="Stielow J.B."/>
            <person name="Sun H."/>
            <person name="Kurtzman C.P."/>
            <person name="Blackwell M."/>
            <person name="Grigoriev I.V."/>
            <person name="Jeffries T.W."/>
        </authorList>
    </citation>
    <scope>NUCLEOTIDE SEQUENCE [LARGE SCALE GENOMIC DNA]</scope>
    <source>
        <strain evidence="2 3">NRRL Y-11557</strain>
    </source>
</reference>
<dbReference type="AlphaFoldDB" id="A0A1E3QBZ3"/>
<name>A0A1E3QBZ3_LIPST</name>
<evidence type="ECO:0000313" key="3">
    <source>
        <dbReference type="Proteomes" id="UP000094385"/>
    </source>
</evidence>
<dbReference type="PROSITE" id="PS50181">
    <property type="entry name" value="FBOX"/>
    <property type="match status" value="1"/>
</dbReference>
<protein>
    <recommendedName>
        <fullName evidence="1">F-box domain-containing protein</fullName>
    </recommendedName>
</protein>
<evidence type="ECO:0000313" key="2">
    <source>
        <dbReference type="EMBL" id="ODQ75191.1"/>
    </source>
</evidence>
<dbReference type="SUPFAM" id="SSF50978">
    <property type="entry name" value="WD40 repeat-like"/>
    <property type="match status" value="1"/>
</dbReference>
<gene>
    <name evidence="2" type="ORF">LIPSTDRAFT_26240</name>
</gene>
<dbReference type="OrthoDB" id="5295250at2759"/>
<accession>A0A1E3QBZ3</accession>
<sequence length="473" mass="54032">MDTIEVQSQIERPDPAAISSAFAQFKNLKLVATRQQLLNILFANLLPSDIWHLTKLLGERQLFVDIISLLPSEILIIVLSYVSAREVLSWQRVCKRWRERLSSEFICSQIRRLEFRGEVPSQRPQDEDNSKLEALRMCTFRSIAMKQSNRLATRKEISDLRPYIMAYWGGRLVVSGVMVGSDLKFTILYELFSDRRWKLQQSRESWYNLTCSEDICAGVTSLGKCKVWNLKSPSTCQERQLLSSNTRDMASSKKVLGVITMDQEVMVWDTGANEELQTDSITAFLTAHELQLYRIGLNADRELTILLASRSIKNDVDSSILVFDFDQNLVFSAPLPFTNDTRLYRPLQPDYMYVTCSGIRTLTKLNLTTFEMEKISGFLTSGDSLVGVPFRDSIFMLEGSYLTRLTLTSYSPVEGKWSYYGILFSLDQTSKMFDLQGDGHYICARMESGVLVFSFNLYDYQISGASDNGVVEF</sequence>
<dbReference type="Gene3D" id="1.20.1280.50">
    <property type="match status" value="1"/>
</dbReference>
<dbReference type="Proteomes" id="UP000094385">
    <property type="component" value="Unassembled WGS sequence"/>
</dbReference>
<dbReference type="InterPro" id="IPR036047">
    <property type="entry name" value="F-box-like_dom_sf"/>
</dbReference>